<evidence type="ECO:0000259" key="3">
    <source>
        <dbReference type="Pfam" id="PF04775"/>
    </source>
</evidence>
<feature type="region of interest" description="Disordered" evidence="2">
    <location>
        <begin position="1"/>
        <end position="38"/>
    </location>
</feature>
<dbReference type="InterPro" id="IPR016662">
    <property type="entry name" value="Acyl-CoA_thioEstase_long-chain"/>
</dbReference>
<reference evidence="6" key="1">
    <citation type="submission" date="2025-08" db="UniProtKB">
        <authorList>
            <consortium name="RefSeq"/>
        </authorList>
    </citation>
    <scope>IDENTIFICATION</scope>
</reference>
<evidence type="ECO:0000256" key="1">
    <source>
        <dbReference type="ARBA" id="ARBA00006538"/>
    </source>
</evidence>
<evidence type="ECO:0000259" key="4">
    <source>
        <dbReference type="Pfam" id="PF08840"/>
    </source>
</evidence>
<proteinExistence type="inferred from homology"/>
<evidence type="ECO:0000313" key="5">
    <source>
        <dbReference type="Proteomes" id="UP000245340"/>
    </source>
</evidence>
<sequence>MTGPAGALLRSGSEDAPLGPAPPGPRLPCGAGRGGLTLPPAAARPRVFARNRDDPGAMWKAAQAVLGTAGILLLLRRSMSTSALLSQKAATLTVTPTIGLADELLDIKGEGLGPRARVTLRASAVSYRGRLFHSLAHYEADGRGGLDLARDPALGGDFTGVEPMGLLWSLTPVGSEDPCFNQMPRGVMKSPLKEEVTVHHAPRQPAVSLGPALASAQVQRWFSSPELRRARLQAGRLRGVFLRPPGDGPFPGLIDMFGDGGLNESRASLLACRGFATLALPFFGYEDLPPIMKDLNLDYFEEAAKYVQSHPKVKGPNIGVIGSGKGAELAFSMASFLPNIAAVVSINGCISNTTTALTCGRFILPGLPFNLDKISAMGSGVYDVKEALEDPLDPAYRESRIPLEKANAHFLVIVGEDDRHWKSSVYADIAVKHLTEHGKTNFTLLSYPNAGHRIDPPYSPFFSVSLDPVLGVPVLGGGQLKAHAVAQIESWKKILEFLHLHLG</sequence>
<keyword evidence="5" id="KW-1185">Reference proteome</keyword>
<evidence type="ECO:0000313" key="6">
    <source>
        <dbReference type="RefSeq" id="XP_004399483.1"/>
    </source>
</evidence>
<feature type="domain" description="BAAT/Acyl-CoA thioester hydrolase C-terminal" evidence="4">
    <location>
        <begin position="296"/>
        <end position="503"/>
    </location>
</feature>
<dbReference type="SUPFAM" id="SSF53474">
    <property type="entry name" value="alpha/beta-Hydrolases"/>
    <property type="match status" value="1"/>
</dbReference>
<gene>
    <name evidence="6" type="primary">LOC101364987</name>
</gene>
<dbReference type="PIRSF" id="PIRSF016521">
    <property type="entry name" value="Acyl-CoA_hydro"/>
    <property type="match status" value="1"/>
</dbReference>
<dbReference type="PANTHER" id="PTHR10824">
    <property type="entry name" value="ACYL-COENZYME A THIOESTERASE-RELATED"/>
    <property type="match status" value="1"/>
</dbReference>
<dbReference type="Pfam" id="PF08840">
    <property type="entry name" value="BAAT_C"/>
    <property type="match status" value="1"/>
</dbReference>
<dbReference type="GO" id="GO:0006637">
    <property type="term" value="P:acyl-CoA metabolic process"/>
    <property type="evidence" value="ECO:0007669"/>
    <property type="project" value="InterPro"/>
</dbReference>
<dbReference type="Gene3D" id="2.60.40.2240">
    <property type="entry name" value="Acyl-CoA thioester hydrolase/BAAT N-terminal domain"/>
    <property type="match status" value="1"/>
</dbReference>
<dbReference type="Gene3D" id="3.40.50.1820">
    <property type="entry name" value="alpha/beta hydrolase"/>
    <property type="match status" value="1"/>
</dbReference>
<dbReference type="RefSeq" id="XP_004399483.1">
    <property type="nucleotide sequence ID" value="XM_004399426.1"/>
</dbReference>
<dbReference type="PANTHER" id="PTHR10824:SF39">
    <property type="entry name" value="DYNEIN AXONEMAL LIGHT CHAIN 1"/>
    <property type="match status" value="1"/>
</dbReference>
<accession>A0A9B0GG77</accession>
<organism evidence="5 6">
    <name type="scientific">Odobenus rosmarus divergens</name>
    <name type="common">Pacific walrus</name>
    <dbReference type="NCBI Taxonomy" id="9708"/>
    <lineage>
        <taxon>Eukaryota</taxon>
        <taxon>Metazoa</taxon>
        <taxon>Chordata</taxon>
        <taxon>Craniata</taxon>
        <taxon>Vertebrata</taxon>
        <taxon>Euteleostomi</taxon>
        <taxon>Mammalia</taxon>
        <taxon>Eutheria</taxon>
        <taxon>Laurasiatheria</taxon>
        <taxon>Carnivora</taxon>
        <taxon>Caniformia</taxon>
        <taxon>Pinnipedia</taxon>
        <taxon>Odobenidae</taxon>
        <taxon>Odobenus</taxon>
    </lineage>
</organism>
<dbReference type="GO" id="GO:0047617">
    <property type="term" value="F:fatty acyl-CoA hydrolase activity"/>
    <property type="evidence" value="ECO:0007669"/>
    <property type="project" value="TreeGrafter"/>
</dbReference>
<feature type="domain" description="Acyl-CoA thioester hydrolase/bile acid-CoA amino acid N-acetyltransferase" evidence="3">
    <location>
        <begin position="102"/>
        <end position="233"/>
    </location>
</feature>
<dbReference type="InterPro" id="IPR006862">
    <property type="entry name" value="Thio_Ohase/aa_AcTrfase"/>
</dbReference>
<dbReference type="InterPro" id="IPR014940">
    <property type="entry name" value="BAAT_C"/>
</dbReference>
<dbReference type="AlphaFoldDB" id="A0A9B0GG77"/>
<comment type="similarity">
    <text evidence="1">Belongs to the C/M/P thioester hydrolase family.</text>
</comment>
<dbReference type="InterPro" id="IPR029058">
    <property type="entry name" value="AB_hydrolase_fold"/>
</dbReference>
<name>A0A9B0GG77_ODORO</name>
<dbReference type="InterPro" id="IPR042490">
    <property type="entry name" value="Thio_Ohase/BAAT_N"/>
</dbReference>
<dbReference type="GO" id="GO:0006631">
    <property type="term" value="P:fatty acid metabolic process"/>
    <property type="evidence" value="ECO:0007669"/>
    <property type="project" value="TreeGrafter"/>
</dbReference>
<dbReference type="Proteomes" id="UP000245340">
    <property type="component" value="Unplaced"/>
</dbReference>
<dbReference type="FunFam" id="3.40.50.1820:FF:000024">
    <property type="entry name" value="acyl-coenzyme A thioesterase 4"/>
    <property type="match status" value="1"/>
</dbReference>
<protein>
    <submittedName>
        <fullName evidence="6">Acyl-coenzyme A thioesterase 1-like</fullName>
    </submittedName>
</protein>
<dbReference type="Pfam" id="PF04775">
    <property type="entry name" value="Bile_Hydr_Trans"/>
    <property type="match status" value="1"/>
</dbReference>
<evidence type="ECO:0000256" key="2">
    <source>
        <dbReference type="SAM" id="MobiDB-lite"/>
    </source>
</evidence>